<organism evidence="2 3">
    <name type="scientific">Deinococcus aluminii</name>
    <dbReference type="NCBI Taxonomy" id="1656885"/>
    <lineage>
        <taxon>Bacteria</taxon>
        <taxon>Thermotogati</taxon>
        <taxon>Deinococcota</taxon>
        <taxon>Deinococci</taxon>
        <taxon>Deinococcales</taxon>
        <taxon>Deinococcaceae</taxon>
        <taxon>Deinococcus</taxon>
    </lineage>
</organism>
<accession>A0ABP9X9K7</accession>
<dbReference type="EMBL" id="BAABRV010000001">
    <property type="protein sequence ID" value="GAA5532064.1"/>
    <property type="molecule type" value="Genomic_DNA"/>
</dbReference>
<keyword evidence="3" id="KW-1185">Reference proteome</keyword>
<evidence type="ECO:0000313" key="2">
    <source>
        <dbReference type="EMBL" id="GAA5532064.1"/>
    </source>
</evidence>
<keyword evidence="1" id="KW-0732">Signal</keyword>
<evidence type="ECO:0000256" key="1">
    <source>
        <dbReference type="SAM" id="SignalP"/>
    </source>
</evidence>
<feature type="signal peptide" evidence="1">
    <location>
        <begin position="1"/>
        <end position="18"/>
    </location>
</feature>
<dbReference type="PROSITE" id="PS51257">
    <property type="entry name" value="PROKAR_LIPOPROTEIN"/>
    <property type="match status" value="1"/>
</dbReference>
<gene>
    <name evidence="2" type="ORF">Dalu01_00442</name>
</gene>
<dbReference type="RefSeq" id="WP_345450805.1">
    <property type="nucleotide sequence ID" value="NZ_BAABRV010000001.1"/>
</dbReference>
<dbReference type="Proteomes" id="UP001404956">
    <property type="component" value="Unassembled WGS sequence"/>
</dbReference>
<comment type="caution">
    <text evidence="2">The sequence shown here is derived from an EMBL/GenBank/DDBJ whole genome shotgun (WGS) entry which is preliminary data.</text>
</comment>
<evidence type="ECO:0000313" key="3">
    <source>
        <dbReference type="Proteomes" id="UP001404956"/>
    </source>
</evidence>
<protein>
    <submittedName>
        <fullName evidence="2">Uncharacterized protein</fullName>
    </submittedName>
</protein>
<proteinExistence type="predicted"/>
<feature type="chain" id="PRO_5046342605" evidence="1">
    <location>
        <begin position="19"/>
        <end position="126"/>
    </location>
</feature>
<sequence length="126" mass="13338">MNKLFPLAVLALASASLACPVKAGYVANGLFKDASKATPICGPLYLAFKNSMAGSKWTEMYALASDKTGQTQAGRILGGIQKSGYKQVRAQKTPRNEVYQFQRGGHVITAVIGISGPTRYLALAGQ</sequence>
<reference evidence="2 3" key="1">
    <citation type="submission" date="2024-02" db="EMBL/GenBank/DDBJ databases">
        <title>Deinococcus aluminii NBRC 112889.</title>
        <authorList>
            <person name="Ichikawa N."/>
            <person name="Katano-Makiyama Y."/>
            <person name="Hidaka K."/>
        </authorList>
    </citation>
    <scope>NUCLEOTIDE SEQUENCE [LARGE SCALE GENOMIC DNA]</scope>
    <source>
        <strain evidence="2 3">NBRC 112889</strain>
    </source>
</reference>
<name>A0ABP9X9K7_9DEIO</name>